<comment type="caution">
    <text evidence="1">The sequence shown here is derived from an EMBL/GenBank/DDBJ whole genome shotgun (WGS) entry which is preliminary data.</text>
</comment>
<name>A0A3E2W1Z3_CLOIN</name>
<dbReference type="OrthoDB" id="9867773at2"/>
<reference evidence="1 2" key="1">
    <citation type="submission" date="2018-08" db="EMBL/GenBank/DDBJ databases">
        <title>A genome reference for cultivated species of the human gut microbiota.</title>
        <authorList>
            <person name="Zou Y."/>
            <person name="Xue W."/>
            <person name="Luo G."/>
        </authorList>
    </citation>
    <scope>NUCLEOTIDE SEQUENCE [LARGE SCALE GENOMIC DNA]</scope>
    <source>
        <strain evidence="1 2">OF01-2LB</strain>
    </source>
</reference>
<protein>
    <submittedName>
        <fullName evidence="1">Uncharacterized protein</fullName>
    </submittedName>
</protein>
<proteinExistence type="predicted"/>
<dbReference type="EMBL" id="QVEV01000003">
    <property type="protein sequence ID" value="RGC18111.1"/>
    <property type="molecule type" value="Genomic_DNA"/>
</dbReference>
<sequence>MSEFIVSKRIKNVVEFDKTNKKLRFLLDEGDQVYYYKDLENIGISCEYHHNLKKALAHNLLFPTYAEGRQFVRVGIRMKVRMGQSVFVHVSEDIVDKGTMQYHEDMRTARQIVDLLRKCRAKA</sequence>
<gene>
    <name evidence="1" type="ORF">DXA38_03915</name>
</gene>
<accession>A0A3E2W1Z3</accession>
<organism evidence="1 2">
    <name type="scientific">Clostridium innocuum</name>
    <dbReference type="NCBI Taxonomy" id="1522"/>
    <lineage>
        <taxon>Bacteria</taxon>
        <taxon>Bacillati</taxon>
        <taxon>Bacillota</taxon>
        <taxon>Clostridia</taxon>
        <taxon>Eubacteriales</taxon>
        <taxon>Clostridiaceae</taxon>
        <taxon>Clostridium</taxon>
    </lineage>
</organism>
<evidence type="ECO:0000313" key="2">
    <source>
        <dbReference type="Proteomes" id="UP000260025"/>
    </source>
</evidence>
<dbReference type="RefSeq" id="WP_117442072.1">
    <property type="nucleotide sequence ID" value="NZ_JAJFEN010000015.1"/>
</dbReference>
<dbReference type="AlphaFoldDB" id="A0A3E2W1Z3"/>
<dbReference type="Proteomes" id="UP000260025">
    <property type="component" value="Unassembled WGS sequence"/>
</dbReference>
<evidence type="ECO:0000313" key="1">
    <source>
        <dbReference type="EMBL" id="RGC18111.1"/>
    </source>
</evidence>